<protein>
    <recommendedName>
        <fullName evidence="4">Carboxypeptidase family protein</fullName>
    </recommendedName>
</protein>
<evidence type="ECO:0000256" key="1">
    <source>
        <dbReference type="SAM" id="SignalP"/>
    </source>
</evidence>
<dbReference type="Proteomes" id="UP000294257">
    <property type="component" value="Unassembled WGS sequence"/>
</dbReference>
<dbReference type="PROSITE" id="PS51257">
    <property type="entry name" value="PROKAR_LIPOPROTEIN"/>
    <property type="match status" value="1"/>
</dbReference>
<comment type="caution">
    <text evidence="2">The sequence shown here is derived from an EMBL/GenBank/DDBJ whole genome shotgun (WGS) entry which is preliminary data.</text>
</comment>
<dbReference type="RefSeq" id="WP_130344969.1">
    <property type="nucleotide sequence ID" value="NZ_SGWQ01000005.1"/>
</dbReference>
<evidence type="ECO:0000313" key="3">
    <source>
        <dbReference type="Proteomes" id="UP000294257"/>
    </source>
</evidence>
<evidence type="ECO:0008006" key="4">
    <source>
        <dbReference type="Google" id="ProtNLM"/>
    </source>
</evidence>
<proteinExistence type="predicted"/>
<keyword evidence="1" id="KW-0732">Signal</keyword>
<accession>A0A4Q7KMG9</accession>
<reference evidence="2 3" key="1">
    <citation type="submission" date="2019-02" db="EMBL/GenBank/DDBJ databases">
        <title>Genomic Encyclopedia of Type Strains, Phase IV (KMG-IV): sequencing the most valuable type-strain genomes for metagenomic binning, comparative biology and taxonomic classification.</title>
        <authorList>
            <person name="Goeker M."/>
        </authorList>
    </citation>
    <scope>NUCLEOTIDE SEQUENCE [LARGE SCALE GENOMIC DNA]</scope>
    <source>
        <strain evidence="2 3">DSM 101727</strain>
    </source>
</reference>
<organism evidence="2 3">
    <name type="scientific">Herbihabitans rhizosphaerae</name>
    <dbReference type="NCBI Taxonomy" id="1872711"/>
    <lineage>
        <taxon>Bacteria</taxon>
        <taxon>Bacillati</taxon>
        <taxon>Actinomycetota</taxon>
        <taxon>Actinomycetes</taxon>
        <taxon>Pseudonocardiales</taxon>
        <taxon>Pseudonocardiaceae</taxon>
        <taxon>Herbihabitans</taxon>
    </lineage>
</organism>
<dbReference type="GO" id="GO:0030246">
    <property type="term" value="F:carbohydrate binding"/>
    <property type="evidence" value="ECO:0007669"/>
    <property type="project" value="InterPro"/>
</dbReference>
<keyword evidence="3" id="KW-1185">Reference proteome</keyword>
<feature type="signal peptide" evidence="1">
    <location>
        <begin position="1"/>
        <end position="21"/>
    </location>
</feature>
<gene>
    <name evidence="2" type="ORF">EV193_10522</name>
</gene>
<dbReference type="InterPro" id="IPR013784">
    <property type="entry name" value="Carb-bd-like_fold"/>
</dbReference>
<dbReference type="Gene3D" id="2.60.40.1120">
    <property type="entry name" value="Carboxypeptidase-like, regulatory domain"/>
    <property type="match status" value="1"/>
</dbReference>
<dbReference type="SUPFAM" id="SSF49452">
    <property type="entry name" value="Starch-binding domain-like"/>
    <property type="match status" value="1"/>
</dbReference>
<name>A0A4Q7KMG9_9PSEU</name>
<feature type="chain" id="PRO_5039258114" description="Carboxypeptidase family protein" evidence="1">
    <location>
        <begin position="22"/>
        <end position="105"/>
    </location>
</feature>
<evidence type="ECO:0000313" key="2">
    <source>
        <dbReference type="EMBL" id="RZS37467.1"/>
    </source>
</evidence>
<dbReference type="EMBL" id="SGWQ01000005">
    <property type="protein sequence ID" value="RZS37467.1"/>
    <property type="molecule type" value="Genomic_DNA"/>
</dbReference>
<dbReference type="AlphaFoldDB" id="A0A4Q7KMG9"/>
<sequence length="105" mass="10746">MTRARCVVVALVIAASGCASTPGTLSGFVISATGPVAGATIDFKPVSTVHAGVPDISPRTDAKGFFSVSTSAAEYEVTARLGERRSNTARVTVDADETATIRLSM</sequence>